<keyword evidence="2" id="KW-0963">Cytoplasm</keyword>
<dbReference type="GO" id="GO:0030490">
    <property type="term" value="P:maturation of SSU-rRNA"/>
    <property type="evidence" value="ECO:0007669"/>
    <property type="project" value="UniProtKB-UniRule"/>
</dbReference>
<sequence>MSHRPERLAEAIKQEVSDLLRDEIKDPRIGFATITGVDVSSDLKYAKIHVSILGNADVRGQAMTALKKATGFIRTELGRRIRLRHVPEISFKLDESLDHGDKVLKLLDEVSSNDA</sequence>
<dbReference type="OrthoDB" id="307788at2"/>
<dbReference type="Pfam" id="PF02033">
    <property type="entry name" value="RBFA"/>
    <property type="match status" value="1"/>
</dbReference>
<dbReference type="GO" id="GO:0043024">
    <property type="term" value="F:ribosomal small subunit binding"/>
    <property type="evidence" value="ECO:0007669"/>
    <property type="project" value="TreeGrafter"/>
</dbReference>
<comment type="subcellular location">
    <subcellularLocation>
        <location evidence="2">Cytoplasm</location>
    </subcellularLocation>
</comment>
<evidence type="ECO:0000256" key="1">
    <source>
        <dbReference type="ARBA" id="ARBA00022517"/>
    </source>
</evidence>
<proteinExistence type="inferred from homology"/>
<reference evidence="4" key="1">
    <citation type="submission" date="2016-10" db="EMBL/GenBank/DDBJ databases">
        <authorList>
            <person name="Varghese N."/>
            <person name="Submissions S."/>
        </authorList>
    </citation>
    <scope>NUCLEOTIDE SEQUENCE [LARGE SCALE GENOMIC DNA]</scope>
    <source>
        <strain evidence="4">DSM 3669</strain>
    </source>
</reference>
<dbReference type="GO" id="GO:0005829">
    <property type="term" value="C:cytosol"/>
    <property type="evidence" value="ECO:0007669"/>
    <property type="project" value="TreeGrafter"/>
</dbReference>
<dbReference type="InterPro" id="IPR020053">
    <property type="entry name" value="Ribosome-bd_factorA_CS"/>
</dbReference>
<keyword evidence="4" id="KW-1185">Reference proteome</keyword>
<keyword evidence="1 2" id="KW-0690">Ribosome biogenesis</keyword>
<dbReference type="InterPro" id="IPR015946">
    <property type="entry name" value="KH_dom-like_a/b"/>
</dbReference>
<dbReference type="Gene3D" id="3.30.300.20">
    <property type="match status" value="1"/>
</dbReference>
<name>A0A1I6D8C1_9FIRM</name>
<dbReference type="InterPro" id="IPR023799">
    <property type="entry name" value="RbfA_dom_sf"/>
</dbReference>
<evidence type="ECO:0000313" key="3">
    <source>
        <dbReference type="EMBL" id="SFR01716.1"/>
    </source>
</evidence>
<dbReference type="RefSeq" id="WP_092482492.1">
    <property type="nucleotide sequence ID" value="NZ_FOYM01000007.1"/>
</dbReference>
<dbReference type="STRING" id="39060.SAMN05660706_10746"/>
<comment type="similarity">
    <text evidence="2">Belongs to the RbfA family.</text>
</comment>
<dbReference type="AlphaFoldDB" id="A0A1I6D8C1"/>
<dbReference type="Proteomes" id="UP000199584">
    <property type="component" value="Unassembled WGS sequence"/>
</dbReference>
<dbReference type="SUPFAM" id="SSF89919">
    <property type="entry name" value="Ribosome-binding factor A, RbfA"/>
    <property type="match status" value="1"/>
</dbReference>
<gene>
    <name evidence="2" type="primary">rbfA</name>
    <name evidence="3" type="ORF">SAMN05660706_10746</name>
</gene>
<organism evidence="3 4">
    <name type="scientific">Desulfoscipio geothermicus DSM 3669</name>
    <dbReference type="NCBI Taxonomy" id="1121426"/>
    <lineage>
        <taxon>Bacteria</taxon>
        <taxon>Bacillati</taxon>
        <taxon>Bacillota</taxon>
        <taxon>Clostridia</taxon>
        <taxon>Eubacteriales</taxon>
        <taxon>Desulfallaceae</taxon>
        <taxon>Desulfoscipio</taxon>
    </lineage>
</organism>
<comment type="subunit">
    <text evidence="2">Monomer. Binds 30S ribosomal subunits, but not 50S ribosomal subunits or 70S ribosomes.</text>
</comment>
<comment type="function">
    <text evidence="2">One of several proteins that assist in the late maturation steps of the functional core of the 30S ribosomal subunit. Associates with free 30S ribosomal subunits (but not with 30S subunits that are part of 70S ribosomes or polysomes). Required for efficient processing of 16S rRNA. May interact with the 5'-terminal helix region of 16S rRNA.</text>
</comment>
<protein>
    <recommendedName>
        <fullName evidence="2">Ribosome-binding factor A</fullName>
    </recommendedName>
</protein>
<dbReference type="PROSITE" id="PS01319">
    <property type="entry name" value="RBFA"/>
    <property type="match status" value="1"/>
</dbReference>
<evidence type="ECO:0000256" key="2">
    <source>
        <dbReference type="HAMAP-Rule" id="MF_00003"/>
    </source>
</evidence>
<dbReference type="InterPro" id="IPR000238">
    <property type="entry name" value="RbfA"/>
</dbReference>
<evidence type="ECO:0000313" key="4">
    <source>
        <dbReference type="Proteomes" id="UP000199584"/>
    </source>
</evidence>
<dbReference type="NCBIfam" id="TIGR00082">
    <property type="entry name" value="rbfA"/>
    <property type="match status" value="1"/>
</dbReference>
<dbReference type="HAMAP" id="MF_00003">
    <property type="entry name" value="RbfA"/>
    <property type="match status" value="1"/>
</dbReference>
<dbReference type="PANTHER" id="PTHR33515:SF1">
    <property type="entry name" value="RIBOSOME-BINDING FACTOR A, CHLOROPLASTIC-RELATED"/>
    <property type="match status" value="1"/>
</dbReference>
<accession>A0A1I6D8C1</accession>
<dbReference type="EMBL" id="FOYM01000007">
    <property type="protein sequence ID" value="SFR01716.1"/>
    <property type="molecule type" value="Genomic_DNA"/>
</dbReference>
<dbReference type="PANTHER" id="PTHR33515">
    <property type="entry name" value="RIBOSOME-BINDING FACTOR A, CHLOROPLASTIC-RELATED"/>
    <property type="match status" value="1"/>
</dbReference>